<comment type="caution">
    <text evidence="1">The sequence shown here is derived from an EMBL/GenBank/DDBJ whole genome shotgun (WGS) entry which is preliminary data.</text>
</comment>
<protein>
    <submittedName>
        <fullName evidence="1">ParB N-terminal domain-containing protein</fullName>
    </submittedName>
</protein>
<dbReference type="Proteomes" id="UP001403385">
    <property type="component" value="Unassembled WGS sequence"/>
</dbReference>
<dbReference type="RefSeq" id="WP_346823218.1">
    <property type="nucleotide sequence ID" value="NZ_JBDKWZ010000014.1"/>
</dbReference>
<sequence>MANKKNLLKNFSKGAIKKDKKIIQTVGIKQNITIIPELLNLIPPLKDDELEALEENILKNGCRDSLLVWEHEEQYILVDGHNRYSICSKHGLDFNIKILHFADIQEVKDYMIDNQLGRRNLTPEQASYLRGLKYNREKLEKGKYDRDKYKGQNDPYDEGISTSERLAKEFNVSEKTVKRDAQYAAGLDKIGKFNQGLKHDILSGKIKVKKGEIQELSKLDDDVEVSKVEDISGVLEKKNTKKTTQNNLSEVEASKKRILNLTSRIKGNDDNSRAACEELKQEIYRLEAQLNA</sequence>
<dbReference type="InterPro" id="IPR036086">
    <property type="entry name" value="ParB/Sulfiredoxin_sf"/>
</dbReference>
<keyword evidence="2" id="KW-1185">Reference proteome</keyword>
<dbReference type="EMBL" id="JBDKWZ010000014">
    <property type="protein sequence ID" value="MEN7550436.1"/>
    <property type="molecule type" value="Genomic_DNA"/>
</dbReference>
<gene>
    <name evidence="1" type="ORF">AAG747_21130</name>
</gene>
<dbReference type="AlphaFoldDB" id="A0AAW9SHZ1"/>
<dbReference type="SUPFAM" id="SSF110849">
    <property type="entry name" value="ParB/Sulfiredoxin"/>
    <property type="match status" value="1"/>
</dbReference>
<evidence type="ECO:0000313" key="2">
    <source>
        <dbReference type="Proteomes" id="UP001403385"/>
    </source>
</evidence>
<dbReference type="Gene3D" id="3.90.1530.30">
    <property type="match status" value="1"/>
</dbReference>
<reference evidence="1 2" key="1">
    <citation type="submission" date="2024-04" db="EMBL/GenBank/DDBJ databases">
        <title>Novel genus in family Flammeovirgaceae.</title>
        <authorList>
            <person name="Nguyen T.H."/>
            <person name="Vuong T.Q."/>
            <person name="Le H."/>
            <person name="Kim S.-G."/>
        </authorList>
    </citation>
    <scope>NUCLEOTIDE SEQUENCE [LARGE SCALE GENOMIC DNA]</scope>
    <source>
        <strain evidence="1 2">JCM 23209</strain>
    </source>
</reference>
<evidence type="ECO:0000313" key="1">
    <source>
        <dbReference type="EMBL" id="MEN7550436.1"/>
    </source>
</evidence>
<organism evidence="1 2">
    <name type="scientific">Rapidithrix thailandica</name>
    <dbReference type="NCBI Taxonomy" id="413964"/>
    <lineage>
        <taxon>Bacteria</taxon>
        <taxon>Pseudomonadati</taxon>
        <taxon>Bacteroidota</taxon>
        <taxon>Cytophagia</taxon>
        <taxon>Cytophagales</taxon>
        <taxon>Flammeovirgaceae</taxon>
        <taxon>Rapidithrix</taxon>
    </lineage>
</organism>
<proteinExistence type="predicted"/>
<name>A0AAW9SHZ1_9BACT</name>
<accession>A0AAW9SHZ1</accession>